<name>A0A085ZXJ0_9FLAO</name>
<comment type="caution">
    <text evidence="1">The sequence shown here is derived from an EMBL/GenBank/DDBJ whole genome shotgun (WGS) entry which is preliminary data.</text>
</comment>
<proteinExistence type="predicted"/>
<sequence>MSLTYHLKFRKKLENKKQLTELLEKYKNNFFSVSNLYSTKYSYEEGKFQDQYLNIDLGDSSKISFDILRKEAEPILWKELMQEVIYKITTEIYPNEDYFFDFQGDIVYELREDGVVKKNNIDLFF</sequence>
<dbReference type="STRING" id="421531.IX38_01155"/>
<dbReference type="OrthoDB" id="1257136at2"/>
<organism evidence="1 2">
    <name type="scientific">Chryseobacterium luteum</name>
    <dbReference type="NCBI Taxonomy" id="421531"/>
    <lineage>
        <taxon>Bacteria</taxon>
        <taxon>Pseudomonadati</taxon>
        <taxon>Bacteroidota</taxon>
        <taxon>Flavobacteriia</taxon>
        <taxon>Flavobacteriales</taxon>
        <taxon>Weeksellaceae</taxon>
        <taxon>Chryseobacterium group</taxon>
        <taxon>Chryseobacterium</taxon>
    </lineage>
</organism>
<dbReference type="RefSeq" id="WP_034701015.1">
    <property type="nucleotide sequence ID" value="NZ_JPRO01000001.1"/>
</dbReference>
<protein>
    <submittedName>
        <fullName evidence="1">Uncharacterized protein</fullName>
    </submittedName>
</protein>
<dbReference type="EMBL" id="JPRO01000001">
    <property type="protein sequence ID" value="KFF09154.1"/>
    <property type="molecule type" value="Genomic_DNA"/>
</dbReference>
<accession>A0A085ZXJ0</accession>
<evidence type="ECO:0000313" key="2">
    <source>
        <dbReference type="Proteomes" id="UP000028703"/>
    </source>
</evidence>
<dbReference type="AlphaFoldDB" id="A0A085ZXJ0"/>
<gene>
    <name evidence="1" type="ORF">IX38_01155</name>
</gene>
<evidence type="ECO:0000313" key="1">
    <source>
        <dbReference type="EMBL" id="KFF09154.1"/>
    </source>
</evidence>
<dbReference type="Proteomes" id="UP000028703">
    <property type="component" value="Unassembled WGS sequence"/>
</dbReference>
<dbReference type="eggNOG" id="ENOG50339EH">
    <property type="taxonomic scope" value="Bacteria"/>
</dbReference>
<keyword evidence="2" id="KW-1185">Reference proteome</keyword>
<reference evidence="1 2" key="1">
    <citation type="submission" date="2014-07" db="EMBL/GenBank/DDBJ databases">
        <title>Genome of Chryseobacterium luteum DSM 18605.</title>
        <authorList>
            <person name="Stropko S.J."/>
            <person name="Pipes S.E."/>
            <person name="Newman J.D."/>
        </authorList>
    </citation>
    <scope>NUCLEOTIDE SEQUENCE [LARGE SCALE GENOMIC DNA]</scope>
    <source>
        <strain evidence="1 2">DSM 18605</strain>
    </source>
</reference>